<gene>
    <name evidence="2" type="ORF">UFOVP623_14</name>
</gene>
<accession>A0A6J5N1A6</accession>
<feature type="compositionally biased region" description="Low complexity" evidence="1">
    <location>
        <begin position="72"/>
        <end position="83"/>
    </location>
</feature>
<feature type="region of interest" description="Disordered" evidence="1">
    <location>
        <begin position="72"/>
        <end position="101"/>
    </location>
</feature>
<feature type="compositionally biased region" description="Polar residues" evidence="1">
    <location>
        <begin position="11"/>
        <end position="33"/>
    </location>
</feature>
<feature type="region of interest" description="Disordered" evidence="1">
    <location>
        <begin position="195"/>
        <end position="222"/>
    </location>
</feature>
<dbReference type="EMBL" id="LR796593">
    <property type="protein sequence ID" value="CAB4153385.1"/>
    <property type="molecule type" value="Genomic_DNA"/>
</dbReference>
<name>A0A6J5N1A6_9CAUD</name>
<evidence type="ECO:0000256" key="1">
    <source>
        <dbReference type="SAM" id="MobiDB-lite"/>
    </source>
</evidence>
<proteinExistence type="predicted"/>
<protein>
    <submittedName>
        <fullName evidence="2">Uncharacterized protein</fullName>
    </submittedName>
</protein>
<feature type="region of interest" description="Disordered" evidence="1">
    <location>
        <begin position="1"/>
        <end position="39"/>
    </location>
</feature>
<evidence type="ECO:0000313" key="2">
    <source>
        <dbReference type="EMBL" id="CAB4153385.1"/>
    </source>
</evidence>
<sequence>MSDFRDETIVGNDSQGTENLDVNQNSGEGQMQVNPGAIRKSQTQGILNALSAASGQQFESVEAAASWAARVSAMASQSGGSAQPKVDSQPRQGRKNSDSDLQEQFQALQNKLATQEHQLREKELDGDIRSAMGEKFDSDLLDYALTKVKSNIQWNDDGTYAIINTKGQQRYSQDGTPLSIRGLVEEVARSNPKLLKQNTSNSGSGLRPGQGQFAGAPDDAIPDYTRDPAAFNAWAQRNGLGKNVGLKGVGVQVSNSMAQKKVF</sequence>
<organism evidence="2">
    <name type="scientific">uncultured Caudovirales phage</name>
    <dbReference type="NCBI Taxonomy" id="2100421"/>
    <lineage>
        <taxon>Viruses</taxon>
        <taxon>Duplodnaviria</taxon>
        <taxon>Heunggongvirae</taxon>
        <taxon>Uroviricota</taxon>
        <taxon>Caudoviricetes</taxon>
        <taxon>Peduoviridae</taxon>
        <taxon>Maltschvirus</taxon>
        <taxon>Maltschvirus maltsch</taxon>
    </lineage>
</organism>
<reference evidence="2" key="1">
    <citation type="submission" date="2020-04" db="EMBL/GenBank/DDBJ databases">
        <authorList>
            <person name="Chiriac C."/>
            <person name="Salcher M."/>
            <person name="Ghai R."/>
            <person name="Kavagutti S V."/>
        </authorList>
    </citation>
    <scope>NUCLEOTIDE SEQUENCE</scope>
</reference>